<dbReference type="AlphaFoldDB" id="A0A816JH71"/>
<feature type="non-terminal residue" evidence="1">
    <location>
        <position position="1"/>
    </location>
</feature>
<organism evidence="1">
    <name type="scientific">Brassica napus</name>
    <name type="common">Rape</name>
    <dbReference type="NCBI Taxonomy" id="3708"/>
    <lineage>
        <taxon>Eukaryota</taxon>
        <taxon>Viridiplantae</taxon>
        <taxon>Streptophyta</taxon>
        <taxon>Embryophyta</taxon>
        <taxon>Tracheophyta</taxon>
        <taxon>Spermatophyta</taxon>
        <taxon>Magnoliopsida</taxon>
        <taxon>eudicotyledons</taxon>
        <taxon>Gunneridae</taxon>
        <taxon>Pentapetalae</taxon>
        <taxon>rosids</taxon>
        <taxon>malvids</taxon>
        <taxon>Brassicales</taxon>
        <taxon>Brassicaceae</taxon>
        <taxon>Brassiceae</taxon>
        <taxon>Brassica</taxon>
    </lineage>
</organism>
<reference evidence="1" key="1">
    <citation type="submission" date="2021-01" db="EMBL/GenBank/DDBJ databases">
        <authorList>
            <consortium name="Genoscope - CEA"/>
            <person name="William W."/>
        </authorList>
    </citation>
    <scope>NUCLEOTIDE SEQUENCE</scope>
</reference>
<evidence type="ECO:0000313" key="1">
    <source>
        <dbReference type="EMBL" id="CAF1781564.1"/>
    </source>
</evidence>
<proteinExistence type="predicted"/>
<sequence length="121" mass="13817">FKEPKDEEYHHTCSCYDPVLKLYVTSKLVIAGELESSTNQELLQSRHYPRFPPKPHWPFRGSRKAFPPLPSGHFQPTPFHPPPEVIKCLSAKDEVRKCFDDIAFFNKKAATGSECCAAIQK</sequence>
<protein>
    <submittedName>
        <fullName evidence="1">(rape) hypothetical protein</fullName>
    </submittedName>
</protein>
<dbReference type="EMBL" id="HG994373">
    <property type="protein sequence ID" value="CAF1781564.1"/>
    <property type="molecule type" value="Genomic_DNA"/>
</dbReference>
<name>A0A816JH71_BRANA</name>
<accession>A0A816JH71</accession>
<feature type="non-terminal residue" evidence="1">
    <location>
        <position position="121"/>
    </location>
</feature>
<gene>
    <name evidence="1" type="ORF">DARMORV10_C09P59830.1</name>
</gene>
<dbReference type="Proteomes" id="UP001295469">
    <property type="component" value="Chromosome C09"/>
</dbReference>